<proteinExistence type="predicted"/>
<dbReference type="EMBL" id="JARRAG010000001">
    <property type="protein sequence ID" value="MDG3003265.1"/>
    <property type="molecule type" value="Genomic_DNA"/>
</dbReference>
<accession>A0ABT6F796</accession>
<feature type="region of interest" description="Disordered" evidence="1">
    <location>
        <begin position="246"/>
        <end position="278"/>
    </location>
</feature>
<evidence type="ECO:0000313" key="3">
    <source>
        <dbReference type="Proteomes" id="UP001216907"/>
    </source>
</evidence>
<protein>
    <submittedName>
        <fullName evidence="2">Uncharacterized protein</fullName>
    </submittedName>
</protein>
<sequence>MTTETMTDETKKPRKPRKPMGAAKVPTATVEAPDEADRVGCGKPASDAFDAGFPHDWESTPTKAVFTSATIIPTRFEEVGLKTLGDLARVLKEGGGLATAFKDWARWNVPLSWHKSIKSDVRAWSADHPGFPLELLDDQVVAEEPAPLGPPPTIEPMAPATEVPAGFPSITPEERRREEQDSLIRQIAEFRRLKLEAYREWTDAKAEAKQMVAEKKEAFDDACSTLEELTGELVGMSVRPLFAKRDEPAETHAPTVREAAVPEPTAEEVEDDEPEEAVDAEVVKPSDWREELLFDVLGGRDEYSEDIASSIAEALALGEIDVTMDLVDGAFQAGLKIGDMEIDEDAKLRFRAALEAWHKSKGWHAGVEHPEGMSLEFVTYKHHGLTPEPPKKKRARRKEAV</sequence>
<comment type="caution">
    <text evidence="2">The sequence shown here is derived from an EMBL/GenBank/DDBJ whole genome shotgun (WGS) entry which is preliminary data.</text>
</comment>
<feature type="region of interest" description="Disordered" evidence="1">
    <location>
        <begin position="1"/>
        <end position="43"/>
    </location>
</feature>
<evidence type="ECO:0000313" key="2">
    <source>
        <dbReference type="EMBL" id="MDG3003265.1"/>
    </source>
</evidence>
<reference evidence="2 3" key="1">
    <citation type="submission" date="2023-03" db="EMBL/GenBank/DDBJ databases">
        <title>Paludisphaera mucosa sp. nov. a novel planctomycete from northern fen.</title>
        <authorList>
            <person name="Ivanova A."/>
        </authorList>
    </citation>
    <scope>NUCLEOTIDE SEQUENCE [LARGE SCALE GENOMIC DNA]</scope>
    <source>
        <strain evidence="2 3">Pla2</strain>
    </source>
</reference>
<feature type="compositionally biased region" description="Acidic residues" evidence="1">
    <location>
        <begin position="265"/>
        <end position="278"/>
    </location>
</feature>
<dbReference type="RefSeq" id="WP_277859619.1">
    <property type="nucleotide sequence ID" value="NZ_JARRAG010000001.1"/>
</dbReference>
<gene>
    <name evidence="2" type="ORF">PZE19_05765</name>
</gene>
<name>A0ABT6F796_9BACT</name>
<dbReference type="Proteomes" id="UP001216907">
    <property type="component" value="Unassembled WGS sequence"/>
</dbReference>
<evidence type="ECO:0000256" key="1">
    <source>
        <dbReference type="SAM" id="MobiDB-lite"/>
    </source>
</evidence>
<organism evidence="2 3">
    <name type="scientific">Paludisphaera mucosa</name>
    <dbReference type="NCBI Taxonomy" id="3030827"/>
    <lineage>
        <taxon>Bacteria</taxon>
        <taxon>Pseudomonadati</taxon>
        <taxon>Planctomycetota</taxon>
        <taxon>Planctomycetia</taxon>
        <taxon>Isosphaerales</taxon>
        <taxon>Isosphaeraceae</taxon>
        <taxon>Paludisphaera</taxon>
    </lineage>
</organism>
<keyword evidence="3" id="KW-1185">Reference proteome</keyword>